<dbReference type="InterPro" id="IPR005158">
    <property type="entry name" value="BTAD"/>
</dbReference>
<evidence type="ECO:0000256" key="3">
    <source>
        <dbReference type="ARBA" id="ARBA00023125"/>
    </source>
</evidence>
<evidence type="ECO:0000313" key="9">
    <source>
        <dbReference type="Proteomes" id="UP000763557"/>
    </source>
</evidence>
<keyword evidence="4" id="KW-0804">Transcription</keyword>
<keyword evidence="9" id="KW-1185">Reference proteome</keyword>
<name>A0ABX2FF33_9PSEU</name>
<evidence type="ECO:0000313" key="8">
    <source>
        <dbReference type="EMBL" id="NRN69998.1"/>
    </source>
</evidence>
<dbReference type="PROSITE" id="PS50005">
    <property type="entry name" value="TPR"/>
    <property type="match status" value="1"/>
</dbReference>
<dbReference type="Gene3D" id="1.10.10.10">
    <property type="entry name" value="Winged helix-like DNA-binding domain superfamily/Winged helix DNA-binding domain"/>
    <property type="match status" value="1"/>
</dbReference>
<dbReference type="InterPro" id="IPR051677">
    <property type="entry name" value="AfsR-DnrI-RedD_regulator"/>
</dbReference>
<proteinExistence type="inferred from homology"/>
<feature type="DNA-binding region" description="OmpR/PhoB-type" evidence="6">
    <location>
        <begin position="1"/>
        <end position="99"/>
    </location>
</feature>
<accession>A0ABX2FF33</accession>
<dbReference type="InterPro" id="IPR027417">
    <property type="entry name" value="P-loop_NTPase"/>
</dbReference>
<evidence type="ECO:0000256" key="2">
    <source>
        <dbReference type="ARBA" id="ARBA00023015"/>
    </source>
</evidence>
<sequence>MTPDQGVTADFGILGPLTATVAGTPVSLPSAKTRIVLVSLLLRPNRVVSVEELVDRLWHENPPKGARNTAQSYVMRLRNALGDAGALISTHPAGYVIAVSPEMIDLGRFRARVAAADEARTASDTAREARELRAAMAMWRGAPLSDVPSEFLRVHEATRLDEERLQVLERLMDLELALGRHAELIGELYAITAGNELRERFWGQLMLALHRSGRQAEALGVYRKVSQLLRDELGIDPGDALREVHQSILASDRPAPAPATRTGFWRPPFQLPADIPDFVGRDDLLAKIRELTVGPDRNKLAVPLVVLSGPPGAGKTALAVHAAHVLRPEFPDGQLYVNLRGYSTSPPLAATDALARFLRALGVEPERIPHEADEQSALLRSLLGGRRVLMILDNAASPEHVRPLLPSDGSCAVLVTSRNNLNGLTALNGAKRFPIGVVTAGEAAAMVTNIVGADRVGAEPEATGSLAALCGYLPLGLRIASTNLAGSEGSSIAEYVRMLRSGSRLDAMQIEGDDEAAVRPAFDLSYSTLKPALSRFLRMVSLIPGPDFDRLAAAAVAGPDEAEAQRMLDRLTSMNLIGVGATGRAGFHDLIKEFVLERVRDQESEDERGQALAELFAFYLQWTYSACRMLYTDAHLTPPTLQAKLTPLWTDPSDALKWLDIEAENLLAMINTGSAHSLPVWALAEALLPYLQRRRHQSSWRSTFAAALTAAERTGESRPQAVVHAGIARLHFQNTQFAEGRAHMADAARLFRAAGDVIGEARSHSTLGAFARDMDEYDNSIEHFEKSLRLFGDGLDPAGRCVTVFNLSMLYIHLGRTDRASENLVLANELAHDLDLSLVDARCEGAWGFADMWAGRLGSALARFDRALTKFSRLEFVPGIVEMVRHTAEVSRLARRPALAADLGRWALAKAQEIEADWQTIGCLDVLGKTALDMGDSGTATRHFDAALTMARGGVRYWTSTVRLGLAACHRQEGRLAEAAALAGKGTTEQLPRERGRAHTELAAVLVAQGDHPSAITNAREAQRIAAAHGYILDHANALSVSAAAHTAMGDTAAARDDQRHAATLFETGQADIEPALSTLAARIITQR</sequence>
<dbReference type="InterPro" id="IPR036388">
    <property type="entry name" value="WH-like_DNA-bd_sf"/>
</dbReference>
<keyword evidence="2" id="KW-0805">Transcription regulation</keyword>
<dbReference type="Gene3D" id="3.40.50.300">
    <property type="entry name" value="P-loop containing nucleotide triphosphate hydrolases"/>
    <property type="match status" value="1"/>
</dbReference>
<dbReference type="SUPFAM" id="SSF48452">
    <property type="entry name" value="TPR-like"/>
    <property type="match status" value="4"/>
</dbReference>
<dbReference type="PANTHER" id="PTHR35807:SF1">
    <property type="entry name" value="TRANSCRIPTIONAL REGULATOR REDD"/>
    <property type="match status" value="1"/>
</dbReference>
<dbReference type="CDD" id="cd00383">
    <property type="entry name" value="trans_reg_C"/>
    <property type="match status" value="1"/>
</dbReference>
<dbReference type="InterPro" id="IPR001867">
    <property type="entry name" value="OmpR/PhoB-type_DNA-bd"/>
</dbReference>
<evidence type="ECO:0000259" key="7">
    <source>
        <dbReference type="PROSITE" id="PS51755"/>
    </source>
</evidence>
<evidence type="ECO:0000256" key="1">
    <source>
        <dbReference type="ARBA" id="ARBA00005820"/>
    </source>
</evidence>
<dbReference type="CDD" id="cd15831">
    <property type="entry name" value="BTAD"/>
    <property type="match status" value="1"/>
</dbReference>
<dbReference type="PRINTS" id="PR00364">
    <property type="entry name" value="DISEASERSIST"/>
</dbReference>
<comment type="similarity">
    <text evidence="1">Belongs to the AfsR/DnrI/RedD regulatory family.</text>
</comment>
<dbReference type="SMART" id="SM00862">
    <property type="entry name" value="Trans_reg_C"/>
    <property type="match status" value="1"/>
</dbReference>
<dbReference type="InterPro" id="IPR011990">
    <property type="entry name" value="TPR-like_helical_dom_sf"/>
</dbReference>
<dbReference type="SMART" id="SM00028">
    <property type="entry name" value="TPR"/>
    <property type="match status" value="3"/>
</dbReference>
<reference evidence="8 9" key="1">
    <citation type="submission" date="2020-01" db="EMBL/GenBank/DDBJ databases">
        <title>Kibdelosporangium persica a novel Actinomycetes from a hot desert in Iran.</title>
        <authorList>
            <person name="Safaei N."/>
            <person name="Zaburannyi N."/>
            <person name="Mueller R."/>
            <person name="Wink J."/>
        </authorList>
    </citation>
    <scope>NUCLEOTIDE SEQUENCE [LARGE SCALE GENOMIC DNA]</scope>
    <source>
        <strain evidence="8 9">4NS15</strain>
    </source>
</reference>
<keyword evidence="3 6" id="KW-0238">DNA-binding</keyword>
<dbReference type="Gene3D" id="1.25.40.10">
    <property type="entry name" value="Tetratricopeptide repeat domain"/>
    <property type="match status" value="3"/>
</dbReference>
<dbReference type="SUPFAM" id="SSF46894">
    <property type="entry name" value="C-terminal effector domain of the bipartite response regulators"/>
    <property type="match status" value="1"/>
</dbReference>
<dbReference type="SMART" id="SM01043">
    <property type="entry name" value="BTAD"/>
    <property type="match status" value="1"/>
</dbReference>
<dbReference type="PANTHER" id="PTHR35807">
    <property type="entry name" value="TRANSCRIPTIONAL REGULATOR REDD-RELATED"/>
    <property type="match status" value="1"/>
</dbReference>
<evidence type="ECO:0000256" key="5">
    <source>
        <dbReference type="PROSITE-ProRule" id="PRU00339"/>
    </source>
</evidence>
<comment type="caution">
    <text evidence="8">The sequence shown here is derived from an EMBL/GenBank/DDBJ whole genome shotgun (WGS) entry which is preliminary data.</text>
</comment>
<keyword evidence="5" id="KW-0802">TPR repeat</keyword>
<protein>
    <submittedName>
        <fullName evidence="8">Regulatory protein AfsR</fullName>
    </submittedName>
</protein>
<dbReference type="Pfam" id="PF03704">
    <property type="entry name" value="BTAD"/>
    <property type="match status" value="1"/>
</dbReference>
<evidence type="ECO:0000256" key="4">
    <source>
        <dbReference type="ARBA" id="ARBA00023163"/>
    </source>
</evidence>
<dbReference type="InterPro" id="IPR019734">
    <property type="entry name" value="TPR_rpt"/>
</dbReference>
<dbReference type="Proteomes" id="UP000763557">
    <property type="component" value="Unassembled WGS sequence"/>
</dbReference>
<organism evidence="8 9">
    <name type="scientific">Kibdelosporangium persicum</name>
    <dbReference type="NCBI Taxonomy" id="2698649"/>
    <lineage>
        <taxon>Bacteria</taxon>
        <taxon>Bacillati</taxon>
        <taxon>Actinomycetota</taxon>
        <taxon>Actinomycetes</taxon>
        <taxon>Pseudonocardiales</taxon>
        <taxon>Pseudonocardiaceae</taxon>
        <taxon>Kibdelosporangium</taxon>
    </lineage>
</organism>
<dbReference type="SUPFAM" id="SSF52540">
    <property type="entry name" value="P-loop containing nucleoside triphosphate hydrolases"/>
    <property type="match status" value="1"/>
</dbReference>
<feature type="repeat" description="TPR" evidence="5">
    <location>
        <begin position="761"/>
        <end position="794"/>
    </location>
</feature>
<dbReference type="PROSITE" id="PS51755">
    <property type="entry name" value="OMPR_PHOB"/>
    <property type="match status" value="1"/>
</dbReference>
<dbReference type="RefSeq" id="WP_173140787.1">
    <property type="nucleotide sequence ID" value="NZ_CBCSGW010000067.1"/>
</dbReference>
<gene>
    <name evidence="8" type="ORF">GC106_72600</name>
</gene>
<evidence type="ECO:0000256" key="6">
    <source>
        <dbReference type="PROSITE-ProRule" id="PRU01091"/>
    </source>
</evidence>
<dbReference type="Pfam" id="PF00486">
    <property type="entry name" value="Trans_reg_C"/>
    <property type="match status" value="1"/>
</dbReference>
<feature type="domain" description="OmpR/PhoB-type" evidence="7">
    <location>
        <begin position="1"/>
        <end position="99"/>
    </location>
</feature>
<dbReference type="EMBL" id="JAAATY010000033">
    <property type="protein sequence ID" value="NRN69998.1"/>
    <property type="molecule type" value="Genomic_DNA"/>
</dbReference>
<dbReference type="InterPro" id="IPR016032">
    <property type="entry name" value="Sig_transdc_resp-reg_C-effctor"/>
</dbReference>